<accession>A0A4Y9YSL2</accession>
<evidence type="ECO:0000313" key="2">
    <source>
        <dbReference type="Proteomes" id="UP000298327"/>
    </source>
</evidence>
<sequence length="345" mass="37884">MFPLRGECAFELSAHAQCSEPFYRTQLEVDIRGEPSKSAQERTQMLELLKKFEEDALADEDAERDEDEGDLGHRLAGMDLGEVSYDELWSRLTEAERAKFMHAVQDPSSELAQQLLASQELMQDAVEPWWDAPVAAPLDEDGVEDAKSEKKRYGHKPEPLQVPEALLNAASLTLPLAYNLMAILLAYAYTTRRMSISPLSEASADDAEAARASMARLVPFLVDRKSKVRLEDPQSAVTDVWSRAEPGTMSPSFLALLLRDVLALLKPDRVTVVSPSSTPCSSTTTLRALADLHALFQPPCSTRAQDAVAAKIQFYAAQVARADARIVEVLIAEVDTRGAGGRARG</sequence>
<dbReference type="InterPro" id="IPR039646">
    <property type="entry name" value="ZNHIT2"/>
</dbReference>
<evidence type="ECO:0000313" key="1">
    <source>
        <dbReference type="EMBL" id="TFY65414.1"/>
    </source>
</evidence>
<dbReference type="OrthoDB" id="18412at2759"/>
<protein>
    <submittedName>
        <fullName evidence="1">Uncharacterized protein</fullName>
    </submittedName>
</protein>
<dbReference type="PANTHER" id="PTHR15555:SF0">
    <property type="entry name" value="ZINC FINGER HIT DOMAIN-CONTAINING PROTEIN 2"/>
    <property type="match status" value="1"/>
</dbReference>
<dbReference type="PANTHER" id="PTHR15555">
    <property type="entry name" value="ZINC FINGER HIT DOMAIN CONTAINING PROTEIN 2 PROTEIN FON -RELATED"/>
    <property type="match status" value="1"/>
</dbReference>
<proteinExistence type="predicted"/>
<gene>
    <name evidence="1" type="ORF">EVG20_g5599</name>
</gene>
<name>A0A4Y9YSL2_9AGAM</name>
<reference evidence="1 2" key="1">
    <citation type="submission" date="2019-02" db="EMBL/GenBank/DDBJ databases">
        <title>Genome sequencing of the rare red list fungi Dentipellis fragilis.</title>
        <authorList>
            <person name="Buettner E."/>
            <person name="Kellner H."/>
        </authorList>
    </citation>
    <scope>NUCLEOTIDE SEQUENCE [LARGE SCALE GENOMIC DNA]</scope>
    <source>
        <strain evidence="1 2">DSM 105465</strain>
    </source>
</reference>
<keyword evidence="2" id="KW-1185">Reference proteome</keyword>
<organism evidence="1 2">
    <name type="scientific">Dentipellis fragilis</name>
    <dbReference type="NCBI Taxonomy" id="205917"/>
    <lineage>
        <taxon>Eukaryota</taxon>
        <taxon>Fungi</taxon>
        <taxon>Dikarya</taxon>
        <taxon>Basidiomycota</taxon>
        <taxon>Agaricomycotina</taxon>
        <taxon>Agaricomycetes</taxon>
        <taxon>Russulales</taxon>
        <taxon>Hericiaceae</taxon>
        <taxon>Dentipellis</taxon>
    </lineage>
</organism>
<dbReference type="Proteomes" id="UP000298327">
    <property type="component" value="Unassembled WGS sequence"/>
</dbReference>
<dbReference type="STRING" id="205917.A0A4Y9YSL2"/>
<dbReference type="EMBL" id="SEOQ01000337">
    <property type="protein sequence ID" value="TFY65414.1"/>
    <property type="molecule type" value="Genomic_DNA"/>
</dbReference>
<comment type="caution">
    <text evidence="1">The sequence shown here is derived from an EMBL/GenBank/DDBJ whole genome shotgun (WGS) entry which is preliminary data.</text>
</comment>
<dbReference type="AlphaFoldDB" id="A0A4Y9YSL2"/>